<evidence type="ECO:0000313" key="3">
    <source>
        <dbReference type="Proteomes" id="UP000585272"/>
    </source>
</evidence>
<keyword evidence="3" id="KW-1185">Reference proteome</keyword>
<sequence>MKRLLREAFAHESSGLPDGVDIVVVARPEARVVAESDGLDGIRAALAELIGRARERAAGERR</sequence>
<dbReference type="GO" id="GO:0000049">
    <property type="term" value="F:tRNA binding"/>
    <property type="evidence" value="ECO:0007669"/>
    <property type="project" value="InterPro"/>
</dbReference>
<dbReference type="InterPro" id="IPR000100">
    <property type="entry name" value="RNase_P"/>
</dbReference>
<dbReference type="Gene3D" id="3.30.230.10">
    <property type="match status" value="1"/>
</dbReference>
<comment type="caution">
    <text evidence="2">The sequence shown here is derived from an EMBL/GenBank/DDBJ whole genome shotgun (WGS) entry which is preliminary data.</text>
</comment>
<reference evidence="2 3" key="1">
    <citation type="submission" date="2020-08" db="EMBL/GenBank/DDBJ databases">
        <title>Genomic Encyclopedia of Archaeal and Bacterial Type Strains, Phase II (KMG-II): from individual species to whole genera.</title>
        <authorList>
            <person name="Goeker M."/>
        </authorList>
    </citation>
    <scope>NUCLEOTIDE SEQUENCE [LARGE SCALE GENOMIC DNA]</scope>
    <source>
        <strain evidence="2 3">DSM 23288</strain>
    </source>
</reference>
<dbReference type="GO" id="GO:0008033">
    <property type="term" value="P:tRNA processing"/>
    <property type="evidence" value="ECO:0007669"/>
    <property type="project" value="InterPro"/>
</dbReference>
<protein>
    <submittedName>
        <fullName evidence="2">Ribonuclease P protein component</fullName>
    </submittedName>
</protein>
<keyword evidence="1" id="KW-0694">RNA-binding</keyword>
<dbReference type="GO" id="GO:0004526">
    <property type="term" value="F:ribonuclease P activity"/>
    <property type="evidence" value="ECO:0007669"/>
    <property type="project" value="InterPro"/>
</dbReference>
<gene>
    <name evidence="2" type="ORF">BDZ31_000622</name>
</gene>
<accession>A0A840I818</accession>
<evidence type="ECO:0000256" key="1">
    <source>
        <dbReference type="ARBA" id="ARBA00022884"/>
    </source>
</evidence>
<dbReference type="Pfam" id="PF00825">
    <property type="entry name" value="Ribonuclease_P"/>
    <property type="match status" value="1"/>
</dbReference>
<dbReference type="EMBL" id="JACHNU010000001">
    <property type="protein sequence ID" value="MBB4661049.1"/>
    <property type="molecule type" value="Genomic_DNA"/>
</dbReference>
<organism evidence="2 3">
    <name type="scientific">Conexibacter arvalis</name>
    <dbReference type="NCBI Taxonomy" id="912552"/>
    <lineage>
        <taxon>Bacteria</taxon>
        <taxon>Bacillati</taxon>
        <taxon>Actinomycetota</taxon>
        <taxon>Thermoleophilia</taxon>
        <taxon>Solirubrobacterales</taxon>
        <taxon>Conexibacteraceae</taxon>
        <taxon>Conexibacter</taxon>
    </lineage>
</organism>
<name>A0A840I818_9ACTN</name>
<dbReference type="AlphaFoldDB" id="A0A840I818"/>
<proteinExistence type="predicted"/>
<dbReference type="InterPro" id="IPR014721">
    <property type="entry name" value="Ribsml_uS5_D2-typ_fold_subgr"/>
</dbReference>
<dbReference type="Proteomes" id="UP000585272">
    <property type="component" value="Unassembled WGS sequence"/>
</dbReference>
<evidence type="ECO:0000313" key="2">
    <source>
        <dbReference type="EMBL" id="MBB4661049.1"/>
    </source>
</evidence>